<dbReference type="AlphaFoldDB" id="A0AAU7U9S9"/>
<protein>
    <submittedName>
        <fullName evidence="2">Lactonase family protein</fullName>
        <ecNumber evidence="2">3.1.1.-</ecNumber>
    </submittedName>
</protein>
<reference evidence="2" key="1">
    <citation type="submission" date="2024-06" db="EMBL/GenBank/DDBJ databases">
        <title>Draft Genome Sequence of Deinococcus sonorensis Type Strain KR-87, a Biofilm Producing Representative of the Genus Deinococcus.</title>
        <authorList>
            <person name="Boren L.S."/>
            <person name="Grosso R.A."/>
            <person name="Hugenberg-Cox A.N."/>
            <person name="Hill J.T.E."/>
            <person name="Albert C.M."/>
            <person name="Tuohy J.M."/>
        </authorList>
    </citation>
    <scope>NUCLEOTIDE SEQUENCE</scope>
    <source>
        <strain evidence="2">KR-87</strain>
    </source>
</reference>
<evidence type="ECO:0000313" key="2">
    <source>
        <dbReference type="EMBL" id="XBV85355.1"/>
    </source>
</evidence>
<dbReference type="EC" id="3.1.1.-" evidence="2"/>
<dbReference type="InterPro" id="IPR015943">
    <property type="entry name" value="WD40/YVTN_repeat-like_dom_sf"/>
</dbReference>
<dbReference type="PANTHER" id="PTHR30344">
    <property type="entry name" value="6-PHOSPHOGLUCONOLACTONASE-RELATED"/>
    <property type="match status" value="1"/>
</dbReference>
<dbReference type="InterPro" id="IPR011048">
    <property type="entry name" value="Haem_d1_sf"/>
</dbReference>
<dbReference type="GO" id="GO:0017057">
    <property type="term" value="F:6-phosphogluconolactonase activity"/>
    <property type="evidence" value="ECO:0007669"/>
    <property type="project" value="TreeGrafter"/>
</dbReference>
<proteinExistence type="inferred from homology"/>
<dbReference type="PANTHER" id="PTHR30344:SF1">
    <property type="entry name" value="6-PHOSPHOGLUCONOLACTONASE"/>
    <property type="match status" value="1"/>
</dbReference>
<gene>
    <name evidence="2" type="ORF">ABOD76_18250</name>
</gene>
<organism evidence="2">
    <name type="scientific">Deinococcus sonorensis KR-87</name>
    <dbReference type="NCBI Taxonomy" id="694439"/>
    <lineage>
        <taxon>Bacteria</taxon>
        <taxon>Thermotogati</taxon>
        <taxon>Deinococcota</taxon>
        <taxon>Deinococci</taxon>
        <taxon>Deinococcales</taxon>
        <taxon>Deinococcaceae</taxon>
        <taxon>Deinococcus</taxon>
    </lineage>
</organism>
<keyword evidence="2" id="KW-0378">Hydrolase</keyword>
<evidence type="ECO:0000256" key="1">
    <source>
        <dbReference type="ARBA" id="ARBA00005564"/>
    </source>
</evidence>
<accession>A0AAU7U9S9</accession>
<dbReference type="InterPro" id="IPR019405">
    <property type="entry name" value="Lactonase_7-beta_prop"/>
</dbReference>
<dbReference type="Gene3D" id="2.130.10.10">
    <property type="entry name" value="YVTN repeat-like/Quinoprotein amine dehydrogenase"/>
    <property type="match status" value="1"/>
</dbReference>
<name>A0AAU7U9S9_9DEIO</name>
<dbReference type="SUPFAM" id="SSF51004">
    <property type="entry name" value="C-terminal (heme d1) domain of cytochrome cd1-nitrite reductase"/>
    <property type="match status" value="1"/>
</dbReference>
<sequence>MTSASLLYVGSYATAEQPGISVFRHDPASGQLQLLHQQRGLLNPSYLALHPQGHTLYAASETVLDKDGQPGQVLALRLSPEGLPLHPLPAQASGGDSPCHLSVHPSGRMLYVANYVSGTVAALPLAEDGTPGPAEVLHQLQGQGPDPERQDGPHAHEVHLSPDGQWLLVPDLGSDRVVIFRLDPDGRPHLHGSAAMPEGTGPRHLAFAPDGQTCYLAGELGNSLTVFRFADGQLHQQQNVLLSDDAQPDWLPAEVHSTADGRHVLMSVRGPDTLAVFSVQPDGHLQLEGHVPCGTHWPRHFCFSPDGRQVLVAGERGDTVTRLDWNGSQLGQPQPLAQLGQPTHLLFG</sequence>
<dbReference type="RefSeq" id="WP_350243392.1">
    <property type="nucleotide sequence ID" value="NZ_CP158299.1"/>
</dbReference>
<dbReference type="Pfam" id="PF10282">
    <property type="entry name" value="Lactonase"/>
    <property type="match status" value="1"/>
</dbReference>
<comment type="similarity">
    <text evidence="1">Belongs to the cycloisomerase 2 family.</text>
</comment>
<dbReference type="EMBL" id="CP158299">
    <property type="protein sequence ID" value="XBV85355.1"/>
    <property type="molecule type" value="Genomic_DNA"/>
</dbReference>
<dbReference type="KEGG" id="dsc:ABOD76_18250"/>
<dbReference type="InterPro" id="IPR050282">
    <property type="entry name" value="Cycloisomerase_2"/>
</dbReference>